<reference evidence="7 9" key="1">
    <citation type="submission" date="2018-08" db="EMBL/GenBank/DDBJ databases">
        <title>The first complete genome of Treponema rectale (CHPAT), a commensal spirochete of the bovine rectum.</title>
        <authorList>
            <person name="Staton G.J."/>
            <person name="Clegg S.R."/>
            <person name="Carter S.D."/>
            <person name="Radford A.D."/>
            <person name="Darby A."/>
            <person name="Hall N."/>
            <person name="Birtles R.J."/>
            <person name="Evans N.J."/>
        </authorList>
    </citation>
    <scope>NUCLEOTIDE SEQUENCE [LARGE SCALE GENOMIC DNA]</scope>
    <source>
        <strain evidence="7 9">CHPA</strain>
    </source>
</reference>
<organism evidence="6 8">
    <name type="scientific">Treponema rectale</name>
    <dbReference type="NCBI Taxonomy" id="744512"/>
    <lineage>
        <taxon>Bacteria</taxon>
        <taxon>Pseudomonadati</taxon>
        <taxon>Spirochaetota</taxon>
        <taxon>Spirochaetia</taxon>
        <taxon>Spirochaetales</taxon>
        <taxon>Treponemataceae</taxon>
        <taxon>Treponema</taxon>
    </lineage>
</organism>
<evidence type="ECO:0000313" key="9">
    <source>
        <dbReference type="Proteomes" id="UP000593591"/>
    </source>
</evidence>
<feature type="domain" description="Carbohydrate kinase FGGY C-terminal" evidence="5">
    <location>
        <begin position="258"/>
        <end position="461"/>
    </location>
</feature>
<accession>A0A840SDX3</accession>
<keyword evidence="2" id="KW-0808">Transferase</keyword>
<dbReference type="Proteomes" id="UP000593591">
    <property type="component" value="Chromosome"/>
</dbReference>
<dbReference type="InterPro" id="IPR043129">
    <property type="entry name" value="ATPase_NBD"/>
</dbReference>
<gene>
    <name evidence="7" type="ORF">DYE49_05395</name>
    <name evidence="6" type="ORF">HNP77_000732</name>
</gene>
<dbReference type="Pfam" id="PF00370">
    <property type="entry name" value="FGGY_N"/>
    <property type="match status" value="1"/>
</dbReference>
<dbReference type="EMBL" id="CP031517">
    <property type="protein sequence ID" value="QOS39917.1"/>
    <property type="molecule type" value="Genomic_DNA"/>
</dbReference>
<evidence type="ECO:0000259" key="4">
    <source>
        <dbReference type="Pfam" id="PF00370"/>
    </source>
</evidence>
<dbReference type="InterPro" id="IPR050406">
    <property type="entry name" value="FGGY_Carb_Kinase"/>
</dbReference>
<evidence type="ECO:0000256" key="2">
    <source>
        <dbReference type="ARBA" id="ARBA00022679"/>
    </source>
</evidence>
<dbReference type="InterPro" id="IPR049382">
    <property type="entry name" value="FGGY_C_2"/>
</dbReference>
<dbReference type="PANTHER" id="PTHR43095">
    <property type="entry name" value="SUGAR KINASE"/>
    <property type="match status" value="1"/>
</dbReference>
<dbReference type="Proteomes" id="UP000578697">
    <property type="component" value="Unassembled WGS sequence"/>
</dbReference>
<name>A0A840SDX3_9SPIR</name>
<keyword evidence="8" id="KW-1185">Reference proteome</keyword>
<protein>
    <submittedName>
        <fullName evidence="7">Carbohydrate kinase</fullName>
    </submittedName>
    <submittedName>
        <fullName evidence="6">Sugar (Pentulose or hexulose) kinase</fullName>
    </submittedName>
</protein>
<dbReference type="Pfam" id="PF21546">
    <property type="entry name" value="FGGY_C_2"/>
    <property type="match status" value="1"/>
</dbReference>
<dbReference type="InterPro" id="IPR018484">
    <property type="entry name" value="FGGY_N"/>
</dbReference>
<dbReference type="Gene3D" id="3.30.420.40">
    <property type="match status" value="2"/>
</dbReference>
<dbReference type="PANTHER" id="PTHR43095:SF5">
    <property type="entry name" value="XYLULOSE KINASE"/>
    <property type="match status" value="1"/>
</dbReference>
<comment type="similarity">
    <text evidence="1">Belongs to the FGGY kinase family.</text>
</comment>
<evidence type="ECO:0000256" key="3">
    <source>
        <dbReference type="ARBA" id="ARBA00022777"/>
    </source>
</evidence>
<sequence length="506" mass="57253">MKYAVCVIDIGMTNKKVSVYDDCLNLIETSYRNFQGLKTVYGPEKKEILCHDIEGMKQWFFTCISEYAKKYPVKFISVTTHGATFVCTDEKFNQTVPCVFYTEEPGEDFQNEFYEICGTKEKLQLECQTPVLSSMINMAKGIYFVKKYFPEDFSKTKRIINYPQFWTYILTGKFCAERTFLACHTYLWNQNEDRYSSVTEKLGIKPLLSDCIVDTVSIQGTVRPELSDALGLHGEVSVTAGIHDSNASLLPYLAKEEEDFILNSTGTWCVSMHPGTSMSFSEDDIGKVVFFNRSAFNKGIKTSIFLGGMEFDSYVKLYEKISKDCDFPVTDTAAVRKILKDKNIFVLPELVPGSGQFPESKAGIVFNGRFTSFETIPDSEELKNLILEKKLFIAAVIISLVIQSQTAFERAGITDDTKVFTEGGFRKNKIYNLLLSSVLKNNPCFTTDISEATSFGCAMTAIMSIEGKNCRDLSSAINIKYSKIEKEDFSDYEEYKKLWLKAAQGE</sequence>
<evidence type="ECO:0000313" key="6">
    <source>
        <dbReference type="EMBL" id="MBB5218388.1"/>
    </source>
</evidence>
<evidence type="ECO:0000313" key="7">
    <source>
        <dbReference type="EMBL" id="QOS39917.1"/>
    </source>
</evidence>
<feature type="domain" description="Carbohydrate kinase FGGY N-terminal" evidence="4">
    <location>
        <begin position="6"/>
        <end position="250"/>
    </location>
</feature>
<evidence type="ECO:0000313" key="8">
    <source>
        <dbReference type="Proteomes" id="UP000578697"/>
    </source>
</evidence>
<dbReference type="GO" id="GO:0005975">
    <property type="term" value="P:carbohydrate metabolic process"/>
    <property type="evidence" value="ECO:0007669"/>
    <property type="project" value="InterPro"/>
</dbReference>
<dbReference type="EMBL" id="JACHFR010000001">
    <property type="protein sequence ID" value="MBB5218388.1"/>
    <property type="molecule type" value="Genomic_DNA"/>
</dbReference>
<evidence type="ECO:0000256" key="1">
    <source>
        <dbReference type="ARBA" id="ARBA00009156"/>
    </source>
</evidence>
<proteinExistence type="inferred from homology"/>
<dbReference type="AlphaFoldDB" id="A0A840SDX3"/>
<reference evidence="6 8" key="2">
    <citation type="submission" date="2020-08" db="EMBL/GenBank/DDBJ databases">
        <title>Genomic Encyclopedia of Type Strains, Phase IV (KMG-IV): sequencing the most valuable type-strain genomes for metagenomic binning, comparative biology and taxonomic classification.</title>
        <authorList>
            <person name="Goeker M."/>
        </authorList>
    </citation>
    <scope>NUCLEOTIDE SEQUENCE [LARGE SCALE GENOMIC DNA]</scope>
    <source>
        <strain evidence="6 8">DSM 103679</strain>
    </source>
</reference>
<dbReference type="SUPFAM" id="SSF53067">
    <property type="entry name" value="Actin-like ATPase domain"/>
    <property type="match status" value="2"/>
</dbReference>
<keyword evidence="3 6" id="KW-0418">Kinase</keyword>
<dbReference type="RefSeq" id="WP_184651807.1">
    <property type="nucleotide sequence ID" value="NZ_JACHFR010000001.1"/>
</dbReference>
<dbReference type="GO" id="GO:0016301">
    <property type="term" value="F:kinase activity"/>
    <property type="evidence" value="ECO:0007669"/>
    <property type="project" value="UniProtKB-KW"/>
</dbReference>
<dbReference type="KEGG" id="trc:DYE49_05395"/>
<evidence type="ECO:0000259" key="5">
    <source>
        <dbReference type="Pfam" id="PF21546"/>
    </source>
</evidence>